<keyword evidence="3" id="KW-1185">Reference proteome</keyword>
<evidence type="ECO:0000313" key="2">
    <source>
        <dbReference type="EMBL" id="PLN82335.1"/>
    </source>
</evidence>
<reference evidence="3" key="1">
    <citation type="submission" date="2017-12" db="EMBL/GenBank/DDBJ databases">
        <authorList>
            <consortium name="DOE Joint Genome Institute"/>
            <person name="Mondo S.J."/>
            <person name="Kjaerbolling I."/>
            <person name="Vesth T.C."/>
            <person name="Frisvad J.C."/>
            <person name="Nybo J.L."/>
            <person name="Theobald S."/>
            <person name="Kuo A."/>
            <person name="Bowyer P."/>
            <person name="Matsuda Y."/>
            <person name="Lyhne E.K."/>
            <person name="Kogle M.E."/>
            <person name="Clum A."/>
            <person name="Lipzen A."/>
            <person name="Salamov A."/>
            <person name="Ngan C.Y."/>
            <person name="Daum C."/>
            <person name="Chiniquy J."/>
            <person name="Barry K."/>
            <person name="LaButti K."/>
            <person name="Haridas S."/>
            <person name="Simmons B.A."/>
            <person name="Magnuson J.K."/>
            <person name="Mortensen U.H."/>
            <person name="Larsen T.O."/>
            <person name="Grigoriev I.V."/>
            <person name="Baker S.E."/>
            <person name="Andersen M.R."/>
            <person name="Nordberg H.P."/>
            <person name="Cantor M.N."/>
            <person name="Hua S.X."/>
        </authorList>
    </citation>
    <scope>NUCLEOTIDE SEQUENCE [LARGE SCALE GENOMIC DNA]</scope>
    <source>
        <strain evidence="3">IBT 19404</strain>
    </source>
</reference>
<dbReference type="Proteomes" id="UP000235023">
    <property type="component" value="Unassembled WGS sequence"/>
</dbReference>
<keyword evidence="1" id="KW-1133">Transmembrane helix</keyword>
<sequence length="82" mass="9718">MWIYLHIWTDPFERTGPDVLLQKTSPHCSGGKHCYVIYLSIYLDTRRPERVGAALSVFFFHSSFLCFCYWIWVSGYYHCGIM</sequence>
<proteinExistence type="predicted"/>
<keyword evidence="1" id="KW-0472">Membrane</keyword>
<dbReference type="EMBL" id="KZ559528">
    <property type="protein sequence ID" value="PLN82335.1"/>
    <property type="molecule type" value="Genomic_DNA"/>
</dbReference>
<protein>
    <submittedName>
        <fullName evidence="2">Uncharacterized protein</fullName>
    </submittedName>
</protein>
<organism evidence="2 3">
    <name type="scientific">Aspergillus taichungensis</name>
    <dbReference type="NCBI Taxonomy" id="482145"/>
    <lineage>
        <taxon>Eukaryota</taxon>
        <taxon>Fungi</taxon>
        <taxon>Dikarya</taxon>
        <taxon>Ascomycota</taxon>
        <taxon>Pezizomycotina</taxon>
        <taxon>Eurotiomycetes</taxon>
        <taxon>Eurotiomycetidae</taxon>
        <taxon>Eurotiales</taxon>
        <taxon>Aspergillaceae</taxon>
        <taxon>Aspergillus</taxon>
        <taxon>Aspergillus subgen. Circumdati</taxon>
    </lineage>
</organism>
<evidence type="ECO:0000313" key="3">
    <source>
        <dbReference type="Proteomes" id="UP000235023"/>
    </source>
</evidence>
<feature type="transmembrane region" description="Helical" evidence="1">
    <location>
        <begin position="51"/>
        <end position="72"/>
    </location>
</feature>
<accession>A0A2J5HXY9</accession>
<name>A0A2J5HXY9_9EURO</name>
<gene>
    <name evidence="2" type="ORF">BDW42DRAFT_167137</name>
</gene>
<dbReference type="AlphaFoldDB" id="A0A2J5HXY9"/>
<keyword evidence="1" id="KW-0812">Transmembrane</keyword>
<evidence type="ECO:0000256" key="1">
    <source>
        <dbReference type="SAM" id="Phobius"/>
    </source>
</evidence>